<proteinExistence type="predicted"/>
<dbReference type="EMBL" id="MU825396">
    <property type="protein sequence ID" value="KAJ7394568.1"/>
    <property type="molecule type" value="Genomic_DNA"/>
</dbReference>
<evidence type="ECO:0000313" key="2">
    <source>
        <dbReference type="EMBL" id="KAJ7394568.1"/>
    </source>
</evidence>
<dbReference type="AlphaFoldDB" id="A0A9X0A7H0"/>
<keyword evidence="3" id="KW-1185">Reference proteome</keyword>
<accession>A0A9X0A7H0</accession>
<name>A0A9X0A7H0_9CNID</name>
<evidence type="ECO:0000313" key="3">
    <source>
        <dbReference type="Proteomes" id="UP001163046"/>
    </source>
</evidence>
<organism evidence="2 3">
    <name type="scientific">Desmophyllum pertusum</name>
    <dbReference type="NCBI Taxonomy" id="174260"/>
    <lineage>
        <taxon>Eukaryota</taxon>
        <taxon>Metazoa</taxon>
        <taxon>Cnidaria</taxon>
        <taxon>Anthozoa</taxon>
        <taxon>Hexacorallia</taxon>
        <taxon>Scleractinia</taxon>
        <taxon>Caryophylliina</taxon>
        <taxon>Caryophylliidae</taxon>
        <taxon>Desmophyllum</taxon>
    </lineage>
</organism>
<protein>
    <submittedName>
        <fullName evidence="2">Uncharacterized protein</fullName>
    </submittedName>
</protein>
<feature type="region of interest" description="Disordered" evidence="1">
    <location>
        <begin position="81"/>
        <end position="101"/>
    </location>
</feature>
<comment type="caution">
    <text evidence="2">The sequence shown here is derived from an EMBL/GenBank/DDBJ whole genome shotgun (WGS) entry which is preliminary data.</text>
</comment>
<sequence>MASAPARQLNSKMAESLTNVLSQTLEKFVYEEEVSDSGKDSNLSKPSVHEVRPDAVSKPPTSSEHMDVDGSVDALLTDVKEHDTDKQSKDEMNHLVISLQR</sequence>
<evidence type="ECO:0000256" key="1">
    <source>
        <dbReference type="SAM" id="MobiDB-lite"/>
    </source>
</evidence>
<feature type="region of interest" description="Disordered" evidence="1">
    <location>
        <begin position="32"/>
        <end position="69"/>
    </location>
</feature>
<dbReference type="OrthoDB" id="10636370at2759"/>
<gene>
    <name evidence="2" type="ORF">OS493_000384</name>
</gene>
<reference evidence="2" key="1">
    <citation type="submission" date="2023-01" db="EMBL/GenBank/DDBJ databases">
        <title>Genome assembly of the deep-sea coral Lophelia pertusa.</title>
        <authorList>
            <person name="Herrera S."/>
            <person name="Cordes E."/>
        </authorList>
    </citation>
    <scope>NUCLEOTIDE SEQUENCE</scope>
    <source>
        <strain evidence="2">USNM1676648</strain>
        <tissue evidence="2">Polyp</tissue>
    </source>
</reference>
<dbReference type="Proteomes" id="UP001163046">
    <property type="component" value="Unassembled WGS sequence"/>
</dbReference>
<feature type="compositionally biased region" description="Basic and acidic residues" evidence="1">
    <location>
        <begin position="81"/>
        <end position="93"/>
    </location>
</feature>